<evidence type="ECO:0000313" key="3">
    <source>
        <dbReference type="Proteomes" id="UP000001887"/>
    </source>
</evidence>
<accession>D2R7F2</accession>
<evidence type="ECO:0000313" key="2">
    <source>
        <dbReference type="EMBL" id="ADB15648.1"/>
    </source>
</evidence>
<organism evidence="2 3">
    <name type="scientific">Pirellula staleyi (strain ATCC 27377 / DSM 6068 / ICPB 4128)</name>
    <name type="common">Pirella staleyi</name>
    <dbReference type="NCBI Taxonomy" id="530564"/>
    <lineage>
        <taxon>Bacteria</taxon>
        <taxon>Pseudomonadati</taxon>
        <taxon>Planctomycetota</taxon>
        <taxon>Planctomycetia</taxon>
        <taxon>Pirellulales</taxon>
        <taxon>Pirellulaceae</taxon>
        <taxon>Pirellula</taxon>
    </lineage>
</organism>
<keyword evidence="1" id="KW-0732">Signal</keyword>
<dbReference type="AlphaFoldDB" id="D2R7F2"/>
<dbReference type="eggNOG" id="ENOG50344RY">
    <property type="taxonomic scope" value="Bacteria"/>
</dbReference>
<dbReference type="Proteomes" id="UP000001887">
    <property type="component" value="Chromosome"/>
</dbReference>
<feature type="chain" id="PRO_5003034720" evidence="1">
    <location>
        <begin position="27"/>
        <end position="127"/>
    </location>
</feature>
<name>D2R7F2_PIRSD</name>
<sequence length="127" mass="13745" precursor="true">MKLVPTVALLVVAAVLVTTFASTAEAGGPHGRADRLGRYYASQRPWHGPYAHTSYGAPVALIVPPTANMHTSYAWGVAQTEMVPIYHQFRRDYPGVSGGGGGYGYMPTPNWPSHTDQFGVYPVRGPW</sequence>
<dbReference type="EMBL" id="CP001848">
    <property type="protein sequence ID" value="ADB15648.1"/>
    <property type="molecule type" value="Genomic_DNA"/>
</dbReference>
<proteinExistence type="predicted"/>
<reference evidence="2 3" key="1">
    <citation type="journal article" date="2009" name="Stand. Genomic Sci.">
        <title>Complete genome sequence of Pirellula staleyi type strain (ATCC 27377).</title>
        <authorList>
            <person name="Clum A."/>
            <person name="Tindall B.J."/>
            <person name="Sikorski J."/>
            <person name="Ivanova N."/>
            <person name="Mavrommatis K."/>
            <person name="Lucas S."/>
            <person name="Glavina del Rio T."/>
            <person name="Nolan M."/>
            <person name="Chen F."/>
            <person name="Tice H."/>
            <person name="Pitluck S."/>
            <person name="Cheng J.F."/>
            <person name="Chertkov O."/>
            <person name="Brettin T."/>
            <person name="Han C."/>
            <person name="Detter J.C."/>
            <person name="Kuske C."/>
            <person name="Bruce D."/>
            <person name="Goodwin L."/>
            <person name="Ovchinikova G."/>
            <person name="Pati A."/>
            <person name="Mikhailova N."/>
            <person name="Chen A."/>
            <person name="Palaniappan K."/>
            <person name="Land M."/>
            <person name="Hauser L."/>
            <person name="Chang Y.J."/>
            <person name="Jeffries C.D."/>
            <person name="Chain P."/>
            <person name="Rohde M."/>
            <person name="Goker M."/>
            <person name="Bristow J."/>
            <person name="Eisen J.A."/>
            <person name="Markowitz V."/>
            <person name="Hugenholtz P."/>
            <person name="Kyrpides N.C."/>
            <person name="Klenk H.P."/>
            <person name="Lapidus A."/>
        </authorList>
    </citation>
    <scope>NUCLEOTIDE SEQUENCE [LARGE SCALE GENOMIC DNA]</scope>
    <source>
        <strain evidence="3">ATCC 27377 / DSM 6068 / ICPB 4128</strain>
    </source>
</reference>
<dbReference type="KEGG" id="psl:Psta_0963"/>
<protein>
    <submittedName>
        <fullName evidence="2">Uncharacterized protein</fullName>
    </submittedName>
</protein>
<feature type="signal peptide" evidence="1">
    <location>
        <begin position="1"/>
        <end position="26"/>
    </location>
</feature>
<gene>
    <name evidence="2" type="ordered locus">Psta_0963</name>
</gene>
<keyword evidence="3" id="KW-1185">Reference proteome</keyword>
<evidence type="ECO:0000256" key="1">
    <source>
        <dbReference type="SAM" id="SignalP"/>
    </source>
</evidence>
<dbReference type="HOGENOM" id="CLU_1968498_0_0_0"/>